<dbReference type="PANTHER" id="PTHR43806">
    <property type="entry name" value="PEPTIDASE S8"/>
    <property type="match status" value="1"/>
</dbReference>
<dbReference type="SUPFAM" id="SSF52743">
    <property type="entry name" value="Subtilisin-like"/>
    <property type="match status" value="1"/>
</dbReference>
<keyword evidence="5 10" id="KW-0645">Protease</keyword>
<gene>
    <name evidence="13" type="ORF">J5Y03_02775</name>
</gene>
<dbReference type="InterPro" id="IPR023828">
    <property type="entry name" value="Peptidase_S8_Ser-AS"/>
</dbReference>
<dbReference type="PROSITE" id="PS51892">
    <property type="entry name" value="SUBTILASE"/>
    <property type="match status" value="1"/>
</dbReference>
<keyword evidence="4" id="KW-0964">Secreted</keyword>
<comment type="subcellular location">
    <subcellularLocation>
        <location evidence="2">Secreted</location>
    </subcellularLocation>
</comment>
<evidence type="ECO:0000256" key="6">
    <source>
        <dbReference type="ARBA" id="ARBA00022723"/>
    </source>
</evidence>
<feature type="domain" description="Peptidase S8/S53" evidence="12">
    <location>
        <begin position="20"/>
        <end position="281"/>
    </location>
</feature>
<evidence type="ECO:0000313" key="14">
    <source>
        <dbReference type="Proteomes" id="UP000682134"/>
    </source>
</evidence>
<feature type="active site" description="Charge relay system" evidence="10">
    <location>
        <position position="29"/>
    </location>
</feature>
<dbReference type="GO" id="GO:0006508">
    <property type="term" value="P:proteolysis"/>
    <property type="evidence" value="ECO:0007669"/>
    <property type="project" value="UniProtKB-KW"/>
</dbReference>
<dbReference type="PROSITE" id="PS00137">
    <property type="entry name" value="SUBTILASE_HIS"/>
    <property type="match status" value="1"/>
</dbReference>
<dbReference type="PROSITE" id="PS00138">
    <property type="entry name" value="SUBTILASE_SER"/>
    <property type="match status" value="1"/>
</dbReference>
<proteinExistence type="inferred from homology"/>
<keyword evidence="8 10" id="KW-0720">Serine protease</keyword>
<keyword evidence="7 10" id="KW-0378">Hydrolase</keyword>
<dbReference type="PRINTS" id="PR00723">
    <property type="entry name" value="SUBTILISIN"/>
</dbReference>
<dbReference type="GO" id="GO:0046872">
    <property type="term" value="F:metal ion binding"/>
    <property type="evidence" value="ECO:0007669"/>
    <property type="project" value="UniProtKB-KW"/>
</dbReference>
<dbReference type="InterPro" id="IPR036852">
    <property type="entry name" value="Peptidase_S8/S53_dom_sf"/>
</dbReference>
<dbReference type="PANTHER" id="PTHR43806:SF11">
    <property type="entry name" value="CEREVISIN-RELATED"/>
    <property type="match status" value="1"/>
</dbReference>
<dbReference type="InterPro" id="IPR015500">
    <property type="entry name" value="Peptidase_S8_subtilisin-rel"/>
</dbReference>
<dbReference type="Pfam" id="PF00082">
    <property type="entry name" value="Peptidase_S8"/>
    <property type="match status" value="1"/>
</dbReference>
<evidence type="ECO:0000256" key="1">
    <source>
        <dbReference type="ARBA" id="ARBA00001913"/>
    </source>
</evidence>
<name>A0A940NNS0_9BACI</name>
<sequence>MPPGVKLINAPTAWQKSDKGKDIVVAVLDTGCKTDHVDLKDRIIGVRNFTTDDNSDPNNVSDYAGHGTHVAGTIAATENNQGVLGVAPQAKLLIVKVLAGKKGSGAYEWIINGINYAANWKGPNGEKVRVISMSLGGPQDVPELHEAVKNAISKGVLVVCAAGNSGDNRPDTDEFDYPGAYQEVVEVGAVDLNKNISRFSDSNLNVDLVAPGEGILSTYNNGGYATLSGTSMATPHVSGGSALIIKQSEKEFERTLSEDEIYAQLIKRTDSLGNSKRFEGNGILNLGKE</sequence>
<reference evidence="13" key="1">
    <citation type="submission" date="2021-04" db="EMBL/GenBank/DDBJ databases">
        <title>Genome seq and assembly of Bacillus sp.</title>
        <authorList>
            <person name="Chhetri G."/>
        </authorList>
    </citation>
    <scope>NUCLEOTIDE SEQUENCE</scope>
    <source>
        <strain evidence="13">RG28</strain>
    </source>
</reference>
<comment type="similarity">
    <text evidence="3 10 11">Belongs to the peptidase S8 family.</text>
</comment>
<evidence type="ECO:0000313" key="13">
    <source>
        <dbReference type="EMBL" id="MBP0724106.1"/>
    </source>
</evidence>
<evidence type="ECO:0000256" key="3">
    <source>
        <dbReference type="ARBA" id="ARBA00011073"/>
    </source>
</evidence>
<dbReference type="InterPro" id="IPR050131">
    <property type="entry name" value="Peptidase_S8_subtilisin-like"/>
</dbReference>
<dbReference type="InterPro" id="IPR000209">
    <property type="entry name" value="Peptidase_S8/S53_dom"/>
</dbReference>
<dbReference type="InterPro" id="IPR022398">
    <property type="entry name" value="Peptidase_S8_His-AS"/>
</dbReference>
<keyword evidence="6" id="KW-0479">Metal-binding</keyword>
<evidence type="ECO:0000256" key="9">
    <source>
        <dbReference type="ARBA" id="ARBA00022837"/>
    </source>
</evidence>
<comment type="cofactor">
    <cofactor evidence="1">
        <name>Ca(2+)</name>
        <dbReference type="ChEBI" id="CHEBI:29108"/>
    </cofactor>
</comment>
<keyword evidence="14" id="KW-1185">Reference proteome</keyword>
<feature type="active site" description="Charge relay system" evidence="10">
    <location>
        <position position="231"/>
    </location>
</feature>
<evidence type="ECO:0000256" key="4">
    <source>
        <dbReference type="ARBA" id="ARBA00022525"/>
    </source>
</evidence>
<keyword evidence="9" id="KW-0106">Calcium</keyword>
<dbReference type="GO" id="GO:0004252">
    <property type="term" value="F:serine-type endopeptidase activity"/>
    <property type="evidence" value="ECO:0007669"/>
    <property type="project" value="UniProtKB-UniRule"/>
</dbReference>
<evidence type="ECO:0000256" key="2">
    <source>
        <dbReference type="ARBA" id="ARBA00004613"/>
    </source>
</evidence>
<evidence type="ECO:0000256" key="8">
    <source>
        <dbReference type="ARBA" id="ARBA00022825"/>
    </source>
</evidence>
<evidence type="ECO:0000256" key="7">
    <source>
        <dbReference type="ARBA" id="ARBA00022801"/>
    </source>
</evidence>
<evidence type="ECO:0000256" key="11">
    <source>
        <dbReference type="RuleBase" id="RU003355"/>
    </source>
</evidence>
<dbReference type="Proteomes" id="UP000682134">
    <property type="component" value="Unassembled WGS sequence"/>
</dbReference>
<dbReference type="Gene3D" id="3.40.50.200">
    <property type="entry name" value="Peptidase S8/S53 domain"/>
    <property type="match status" value="1"/>
</dbReference>
<evidence type="ECO:0000256" key="10">
    <source>
        <dbReference type="PROSITE-ProRule" id="PRU01240"/>
    </source>
</evidence>
<evidence type="ECO:0000259" key="12">
    <source>
        <dbReference type="Pfam" id="PF00082"/>
    </source>
</evidence>
<dbReference type="InterPro" id="IPR023827">
    <property type="entry name" value="Peptidase_S8_Asp-AS"/>
</dbReference>
<organism evidence="13 14">
    <name type="scientific">Gottfriedia endophytica</name>
    <dbReference type="NCBI Taxonomy" id="2820819"/>
    <lineage>
        <taxon>Bacteria</taxon>
        <taxon>Bacillati</taxon>
        <taxon>Bacillota</taxon>
        <taxon>Bacilli</taxon>
        <taxon>Bacillales</taxon>
        <taxon>Bacillaceae</taxon>
        <taxon>Gottfriedia</taxon>
    </lineage>
</organism>
<dbReference type="CDD" id="cd07477">
    <property type="entry name" value="Peptidases_S8_Subtilisin_subset"/>
    <property type="match status" value="1"/>
</dbReference>
<feature type="active site" description="Charge relay system" evidence="10">
    <location>
        <position position="66"/>
    </location>
</feature>
<protein>
    <submittedName>
        <fullName evidence="13">S8 family peptidase</fullName>
    </submittedName>
</protein>
<evidence type="ECO:0000256" key="5">
    <source>
        <dbReference type="ARBA" id="ARBA00022670"/>
    </source>
</evidence>
<dbReference type="AlphaFoldDB" id="A0A940NNS0"/>
<accession>A0A940NNS0</accession>
<dbReference type="PROSITE" id="PS00136">
    <property type="entry name" value="SUBTILASE_ASP"/>
    <property type="match status" value="1"/>
</dbReference>
<dbReference type="InterPro" id="IPR034202">
    <property type="entry name" value="Subtilisin_Carlsberg-like"/>
</dbReference>
<comment type="caution">
    <text evidence="13">The sequence shown here is derived from an EMBL/GenBank/DDBJ whole genome shotgun (WGS) entry which is preliminary data.</text>
</comment>
<dbReference type="GO" id="GO:0005576">
    <property type="term" value="C:extracellular region"/>
    <property type="evidence" value="ECO:0007669"/>
    <property type="project" value="UniProtKB-SubCell"/>
</dbReference>
<dbReference type="EMBL" id="JAGIYQ010000002">
    <property type="protein sequence ID" value="MBP0724106.1"/>
    <property type="molecule type" value="Genomic_DNA"/>
</dbReference>